<evidence type="ECO:0000313" key="2">
    <source>
        <dbReference type="EMBL" id="EJX02250.1"/>
    </source>
</evidence>
<sequence>MAEDINVTASPDDKSSAPTSVTSSMITPSTTHKGLELP</sequence>
<feature type="compositionally biased region" description="Polar residues" evidence="1">
    <location>
        <begin position="16"/>
        <end position="32"/>
    </location>
</feature>
<proteinExistence type="predicted"/>
<name>J9GQD4_9ZZZZ</name>
<comment type="caution">
    <text evidence="2">The sequence shown here is derived from an EMBL/GenBank/DDBJ whole genome shotgun (WGS) entry which is preliminary data.</text>
</comment>
<dbReference type="EMBL" id="AMCI01002624">
    <property type="protein sequence ID" value="EJX02250.1"/>
    <property type="molecule type" value="Genomic_DNA"/>
</dbReference>
<reference evidence="2" key="1">
    <citation type="journal article" date="2012" name="PLoS ONE">
        <title>Gene sets for utilization of primary and secondary nutrition supplies in the distal gut of endangered iberian lynx.</title>
        <authorList>
            <person name="Alcaide M."/>
            <person name="Messina E."/>
            <person name="Richter M."/>
            <person name="Bargiela R."/>
            <person name="Peplies J."/>
            <person name="Huws S.A."/>
            <person name="Newbold C.J."/>
            <person name="Golyshin P.N."/>
            <person name="Simon M.A."/>
            <person name="Lopez G."/>
            <person name="Yakimov M.M."/>
            <person name="Ferrer M."/>
        </authorList>
    </citation>
    <scope>NUCLEOTIDE SEQUENCE</scope>
</reference>
<dbReference type="AlphaFoldDB" id="J9GQD4"/>
<accession>J9GQD4</accession>
<evidence type="ECO:0000256" key="1">
    <source>
        <dbReference type="SAM" id="MobiDB-lite"/>
    </source>
</evidence>
<gene>
    <name evidence="2" type="ORF">EVA_09643</name>
</gene>
<protein>
    <submittedName>
        <fullName evidence="2">Uncharacterized protein</fullName>
    </submittedName>
</protein>
<feature type="region of interest" description="Disordered" evidence="1">
    <location>
        <begin position="1"/>
        <end position="38"/>
    </location>
</feature>
<organism evidence="2">
    <name type="scientific">gut metagenome</name>
    <dbReference type="NCBI Taxonomy" id="749906"/>
    <lineage>
        <taxon>unclassified sequences</taxon>
        <taxon>metagenomes</taxon>
        <taxon>organismal metagenomes</taxon>
    </lineage>
</organism>